<organism evidence="1 3">
    <name type="scientific">Punica granatum</name>
    <name type="common">Pomegranate</name>
    <dbReference type="NCBI Taxonomy" id="22663"/>
    <lineage>
        <taxon>Eukaryota</taxon>
        <taxon>Viridiplantae</taxon>
        <taxon>Streptophyta</taxon>
        <taxon>Embryophyta</taxon>
        <taxon>Tracheophyta</taxon>
        <taxon>Spermatophyta</taxon>
        <taxon>Magnoliopsida</taxon>
        <taxon>eudicotyledons</taxon>
        <taxon>Gunneridae</taxon>
        <taxon>Pentapetalae</taxon>
        <taxon>rosids</taxon>
        <taxon>malvids</taxon>
        <taxon>Myrtales</taxon>
        <taxon>Lythraceae</taxon>
        <taxon>Punica</taxon>
    </lineage>
</organism>
<dbReference type="Proteomes" id="UP000197138">
    <property type="component" value="Unassembled WGS sequence"/>
</dbReference>
<reference evidence="1" key="2">
    <citation type="submission" date="2017-06" db="EMBL/GenBank/DDBJ databases">
        <title>The pomegranate genome and the genomics of punicalagin biosynthesis.</title>
        <authorList>
            <person name="Xu C."/>
        </authorList>
    </citation>
    <scope>NUCLEOTIDE SEQUENCE [LARGE SCALE GENOMIC DNA]</scope>
    <source>
        <tissue evidence="1">Fresh leaf</tissue>
    </source>
</reference>
<gene>
    <name evidence="1" type="ORF">CDL15_Pgr001003</name>
    <name evidence="2" type="ORF">CRG98_011318</name>
</gene>
<accession>A0A218XI03</accession>
<dbReference type="Proteomes" id="UP000233551">
    <property type="component" value="Unassembled WGS sequence"/>
</dbReference>
<reference evidence="3" key="1">
    <citation type="journal article" date="2017" name="Plant J.">
        <title>The pomegranate (Punica granatum L.) genome and the genomics of punicalagin biosynthesis.</title>
        <authorList>
            <person name="Qin G."/>
            <person name="Xu C."/>
            <person name="Ming R."/>
            <person name="Tang H."/>
            <person name="Guyot R."/>
            <person name="Kramer E.M."/>
            <person name="Hu Y."/>
            <person name="Yi X."/>
            <person name="Qi Y."/>
            <person name="Xu X."/>
            <person name="Gao Z."/>
            <person name="Pan H."/>
            <person name="Jian J."/>
            <person name="Tian Y."/>
            <person name="Yue Z."/>
            <person name="Xu Y."/>
        </authorList>
    </citation>
    <scope>NUCLEOTIDE SEQUENCE [LARGE SCALE GENOMIC DNA]</scope>
    <source>
        <strain evidence="3">cv. Dabenzi</strain>
    </source>
</reference>
<evidence type="ECO:0000313" key="2">
    <source>
        <dbReference type="EMBL" id="PKI68288.1"/>
    </source>
</evidence>
<keyword evidence="4" id="KW-1185">Reference proteome</keyword>
<dbReference type="AlphaFoldDB" id="A0A218XI03"/>
<dbReference type="EMBL" id="PGOL01000563">
    <property type="protein sequence ID" value="PKI68288.1"/>
    <property type="molecule type" value="Genomic_DNA"/>
</dbReference>
<dbReference type="EMBL" id="MTKT01001357">
    <property type="protein sequence ID" value="OWM84563.1"/>
    <property type="molecule type" value="Genomic_DNA"/>
</dbReference>
<sequence length="188" mass="21693">MHGGSWELSDPWTRAGVAFGWLVHRLARVECELERMRRLPKRRIGPWEVPAHGGMALELCPPCHGESEGCWWLFRGGGHDSRKSWRKETHWEMGEFRGGATDLGCCGQMESSNGETNITNGLGRSNTCGIRSLFKVRVELGCNYWKIEWFFDKLWPVLAWDKLTKFWSLVGRQEGLRGFLRAKDLKRK</sequence>
<name>A0A218XI03_PUNGR</name>
<proteinExistence type="predicted"/>
<evidence type="ECO:0000313" key="4">
    <source>
        <dbReference type="Proteomes" id="UP000233551"/>
    </source>
</evidence>
<comment type="caution">
    <text evidence="1">The sequence shown here is derived from an EMBL/GenBank/DDBJ whole genome shotgun (WGS) entry which is preliminary data.</text>
</comment>
<reference evidence="2 4" key="3">
    <citation type="submission" date="2017-11" db="EMBL/GenBank/DDBJ databases">
        <title>De-novo sequencing of pomegranate (Punica granatum L.) genome.</title>
        <authorList>
            <person name="Akparov Z."/>
            <person name="Amiraslanov A."/>
            <person name="Hajiyeva S."/>
            <person name="Abbasov M."/>
            <person name="Kaur K."/>
            <person name="Hamwieh A."/>
            <person name="Solovyev V."/>
            <person name="Salamov A."/>
            <person name="Braich B."/>
            <person name="Kosarev P."/>
            <person name="Mahmoud A."/>
            <person name="Hajiyev E."/>
            <person name="Babayeva S."/>
            <person name="Izzatullayeva V."/>
            <person name="Mammadov A."/>
            <person name="Mammadov A."/>
            <person name="Sharifova S."/>
            <person name="Ojaghi J."/>
            <person name="Eynullazada K."/>
            <person name="Bayramov B."/>
            <person name="Abdulazimova A."/>
            <person name="Shahmuradov I."/>
        </authorList>
    </citation>
    <scope>NUCLEOTIDE SEQUENCE [LARGE SCALE GENOMIC DNA]</scope>
    <source>
        <strain evidence="2">AG2017</strain>
        <strain evidence="4">cv. AG2017</strain>
        <tissue evidence="2">Leaf</tissue>
    </source>
</reference>
<protein>
    <submittedName>
        <fullName evidence="1">Uncharacterized protein</fullName>
    </submittedName>
</protein>
<evidence type="ECO:0000313" key="1">
    <source>
        <dbReference type="EMBL" id="OWM84563.1"/>
    </source>
</evidence>
<evidence type="ECO:0000313" key="3">
    <source>
        <dbReference type="Proteomes" id="UP000197138"/>
    </source>
</evidence>